<sequence>MFLDSEILLFSILYLLISGCIVYPPVEFISSGLTISSIFSSFLKSENEHFILYHIKRSIITLFIYSLLPLAYIIGLWFFNYSEEIISIWSTDKSLLWQLFTNSCFIFPLLALYQIKTWSDDNWKNHPIAVNLSKFCNNNGTWLSVASDINVEFRRIDKICIQTNAVSKIIATENWILKVTPLTIFVAHQSDATFNACHTDTHSISPDNSRQVQYVTIEVKSARDNVPSFNIRINTSDFKDLQDRLARPISILPNVLVHKSLMDKFVDTFKEVVKENPLYNTQEVS</sequence>
<proteinExistence type="inferred from homology"/>
<organism evidence="7 8">
    <name type="scientific">Pyrocoelia pectoralis</name>
    <dbReference type="NCBI Taxonomy" id="417401"/>
    <lineage>
        <taxon>Eukaryota</taxon>
        <taxon>Metazoa</taxon>
        <taxon>Ecdysozoa</taxon>
        <taxon>Arthropoda</taxon>
        <taxon>Hexapoda</taxon>
        <taxon>Insecta</taxon>
        <taxon>Pterygota</taxon>
        <taxon>Neoptera</taxon>
        <taxon>Endopterygota</taxon>
        <taxon>Coleoptera</taxon>
        <taxon>Polyphaga</taxon>
        <taxon>Elateriformia</taxon>
        <taxon>Elateroidea</taxon>
        <taxon>Lampyridae</taxon>
        <taxon>Lampyrinae</taxon>
        <taxon>Pyrocoelia</taxon>
    </lineage>
</organism>
<comment type="similarity">
    <text evidence="2">Belongs to the TMEM129 family.</text>
</comment>
<keyword evidence="4 6" id="KW-1133">Transmembrane helix</keyword>
<dbReference type="GO" id="GO:0016020">
    <property type="term" value="C:membrane"/>
    <property type="evidence" value="ECO:0007669"/>
    <property type="project" value="UniProtKB-SubCell"/>
</dbReference>
<feature type="transmembrane region" description="Helical" evidence="6">
    <location>
        <begin position="95"/>
        <end position="115"/>
    </location>
</feature>
<dbReference type="Proteomes" id="UP001329430">
    <property type="component" value="Chromosome 4"/>
</dbReference>
<name>A0AAN7VJ93_9COLE</name>
<evidence type="ECO:0000256" key="5">
    <source>
        <dbReference type="ARBA" id="ARBA00023136"/>
    </source>
</evidence>
<feature type="transmembrane region" description="Helical" evidence="6">
    <location>
        <begin position="59"/>
        <end position="79"/>
    </location>
</feature>
<comment type="subcellular location">
    <subcellularLocation>
        <location evidence="1">Membrane</location>
        <topology evidence="1">Multi-pass membrane protein</topology>
    </subcellularLocation>
</comment>
<evidence type="ECO:0000256" key="6">
    <source>
        <dbReference type="SAM" id="Phobius"/>
    </source>
</evidence>
<feature type="transmembrane region" description="Helical" evidence="6">
    <location>
        <begin position="12"/>
        <end position="39"/>
    </location>
</feature>
<reference evidence="7 8" key="1">
    <citation type="journal article" date="2024" name="Insects">
        <title>An Improved Chromosome-Level Genome Assembly of the Firefly Pyrocoelia pectoralis.</title>
        <authorList>
            <person name="Fu X."/>
            <person name="Meyer-Rochow V.B."/>
            <person name="Ballantyne L."/>
            <person name="Zhu X."/>
        </authorList>
    </citation>
    <scope>NUCLEOTIDE SEQUENCE [LARGE SCALE GENOMIC DNA]</scope>
    <source>
        <strain evidence="7">XCY_ONT2</strain>
    </source>
</reference>
<keyword evidence="5 6" id="KW-0472">Membrane</keyword>
<dbReference type="InterPro" id="IPR018801">
    <property type="entry name" value="TM129"/>
</dbReference>
<keyword evidence="3 6" id="KW-0812">Transmembrane</keyword>
<evidence type="ECO:0000256" key="2">
    <source>
        <dbReference type="ARBA" id="ARBA00007332"/>
    </source>
</evidence>
<gene>
    <name evidence="7" type="ORF">RI129_006074</name>
</gene>
<dbReference type="PANTHER" id="PTHR31322">
    <property type="entry name" value="E3 UBIQUITIN-PROTEIN LIGASE TM129"/>
    <property type="match status" value="1"/>
</dbReference>
<protein>
    <submittedName>
        <fullName evidence="7">Uncharacterized protein</fullName>
    </submittedName>
</protein>
<dbReference type="GO" id="GO:0061630">
    <property type="term" value="F:ubiquitin protein ligase activity"/>
    <property type="evidence" value="ECO:0007669"/>
    <property type="project" value="InterPro"/>
</dbReference>
<comment type="caution">
    <text evidence="7">The sequence shown here is derived from an EMBL/GenBank/DDBJ whole genome shotgun (WGS) entry which is preliminary data.</text>
</comment>
<dbReference type="Pfam" id="PF10272">
    <property type="entry name" value="Tmpp129"/>
    <property type="match status" value="1"/>
</dbReference>
<evidence type="ECO:0000256" key="1">
    <source>
        <dbReference type="ARBA" id="ARBA00004141"/>
    </source>
</evidence>
<dbReference type="AlphaFoldDB" id="A0AAN7VJ93"/>
<dbReference type="GO" id="GO:0016567">
    <property type="term" value="P:protein ubiquitination"/>
    <property type="evidence" value="ECO:0007669"/>
    <property type="project" value="InterPro"/>
</dbReference>
<dbReference type="PANTHER" id="PTHR31322:SF2">
    <property type="entry name" value="E3 UBIQUITIN-PROTEIN LIGASE TM129"/>
    <property type="match status" value="1"/>
</dbReference>
<dbReference type="EMBL" id="JAVRBK010000004">
    <property type="protein sequence ID" value="KAK5644774.1"/>
    <property type="molecule type" value="Genomic_DNA"/>
</dbReference>
<evidence type="ECO:0000256" key="4">
    <source>
        <dbReference type="ARBA" id="ARBA00022989"/>
    </source>
</evidence>
<dbReference type="GO" id="GO:0005783">
    <property type="term" value="C:endoplasmic reticulum"/>
    <property type="evidence" value="ECO:0007669"/>
    <property type="project" value="TreeGrafter"/>
</dbReference>
<evidence type="ECO:0000313" key="8">
    <source>
        <dbReference type="Proteomes" id="UP001329430"/>
    </source>
</evidence>
<accession>A0AAN7VJ93</accession>
<evidence type="ECO:0000313" key="7">
    <source>
        <dbReference type="EMBL" id="KAK5644774.1"/>
    </source>
</evidence>
<keyword evidence="8" id="KW-1185">Reference proteome</keyword>
<evidence type="ECO:0000256" key="3">
    <source>
        <dbReference type="ARBA" id="ARBA00022692"/>
    </source>
</evidence>